<dbReference type="RefSeq" id="WP_107568750.1">
    <property type="nucleotide sequence ID" value="NZ_PYYB01000001.1"/>
</dbReference>
<dbReference type="Pfam" id="PF16261">
    <property type="entry name" value="DUF4915"/>
    <property type="match status" value="1"/>
</dbReference>
<dbReference type="SUPFAM" id="SSF63829">
    <property type="entry name" value="Calcium-dependent phosphotriesterase"/>
    <property type="match status" value="1"/>
</dbReference>
<dbReference type="OrthoDB" id="2633250at2"/>
<gene>
    <name evidence="2" type="ORF">C7Y72_10840</name>
</gene>
<evidence type="ECO:0000313" key="2">
    <source>
        <dbReference type="EMBL" id="PTL60105.1"/>
    </source>
</evidence>
<dbReference type="NCBIfam" id="TIGR03032">
    <property type="entry name" value="TIGR03032 family protein"/>
    <property type="match status" value="1"/>
</dbReference>
<organism evidence="2 3">
    <name type="scientific">Paraconexibacter algicola</name>
    <dbReference type="NCBI Taxonomy" id="2133960"/>
    <lineage>
        <taxon>Bacteria</taxon>
        <taxon>Bacillati</taxon>
        <taxon>Actinomycetota</taxon>
        <taxon>Thermoleophilia</taxon>
        <taxon>Solirubrobacterales</taxon>
        <taxon>Paraconexibacteraceae</taxon>
        <taxon>Paraconexibacter</taxon>
    </lineage>
</organism>
<proteinExistence type="predicted"/>
<dbReference type="AlphaFoldDB" id="A0A2T4ULM6"/>
<protein>
    <submittedName>
        <fullName evidence="2">TIGR03032 family protein</fullName>
    </submittedName>
</protein>
<dbReference type="InterPro" id="IPR017481">
    <property type="entry name" value="CHP03032"/>
</dbReference>
<name>A0A2T4ULM6_9ACTN</name>
<dbReference type="Proteomes" id="UP000240739">
    <property type="component" value="Unassembled WGS sequence"/>
</dbReference>
<dbReference type="EMBL" id="PYYB01000001">
    <property type="protein sequence ID" value="PTL60105.1"/>
    <property type="molecule type" value="Genomic_DNA"/>
</dbReference>
<keyword evidence="3" id="KW-1185">Reference proteome</keyword>
<accession>A0A2T4ULM6</accession>
<evidence type="ECO:0000313" key="3">
    <source>
        <dbReference type="Proteomes" id="UP000240739"/>
    </source>
</evidence>
<sequence>MALHAVFLVGAGAPRLLAALRRGRSVWTADLAGHGGSDPQVRERFAAALRDREGRPPDAHAAGLALATAPAALVPALASAFPGARFVLLDGLRDDLAPARQVAVDGEALLARPRAVLIELCAWLGTDYDQALLGPLEQAAREVRAGQPLASGATDSVPETLARLGGSLLVSTYQAGKLVCARAQPDGTLNTHFRDHDKPMGLALGPDGRLALGTRTEVWDYRDVPDAAAKLEPPDVHDACFVLRNRHVTGDVAIHEMGFAGDELWIVATGFSCLATLDADHSFVPRWHPSWITELAPGDRCHLNGLEIVDGVPRYVTALGTGDTPGSWRAGKATGGVLLDVPSGEVVASGLSMPHSPRWHDGELLVLESGRGHLSRVDPATGETTCVAELPGFTRGLALVGRTAFVGLSQIRESSTFGDLPLTQRLRERQCGVWMVDLDSGETTGLLRFADLVQEVFDVLWLPDRRFPEIAEVGSVSTSDTYVLKAGGLR</sequence>
<feature type="domain" description="Conserved hypothetical protein CHP03032" evidence="1">
    <location>
        <begin position="157"/>
        <end position="470"/>
    </location>
</feature>
<evidence type="ECO:0000259" key="1">
    <source>
        <dbReference type="Pfam" id="PF16261"/>
    </source>
</evidence>
<reference evidence="2 3" key="1">
    <citation type="submission" date="2018-03" db="EMBL/GenBank/DDBJ databases">
        <title>Aquarubrobacter algicola gen. nov., sp. nov., a novel actinobacterium isolated from shallow eutrophic lake during the end of cyanobacterial harmful algal blooms.</title>
        <authorList>
            <person name="Chun S.J."/>
        </authorList>
    </citation>
    <scope>NUCLEOTIDE SEQUENCE [LARGE SCALE GENOMIC DNA]</scope>
    <source>
        <strain evidence="2 3">Seoho-28</strain>
    </source>
</reference>
<comment type="caution">
    <text evidence="2">The sequence shown here is derived from an EMBL/GenBank/DDBJ whole genome shotgun (WGS) entry which is preliminary data.</text>
</comment>